<organism evidence="2 3">
    <name type="scientific">Methylocucumis oryzae</name>
    <dbReference type="NCBI Taxonomy" id="1632867"/>
    <lineage>
        <taxon>Bacteria</taxon>
        <taxon>Pseudomonadati</taxon>
        <taxon>Pseudomonadota</taxon>
        <taxon>Gammaproteobacteria</taxon>
        <taxon>Methylococcales</taxon>
        <taxon>Methylococcaceae</taxon>
        <taxon>Methylocucumis</taxon>
    </lineage>
</organism>
<dbReference type="Pfam" id="PF07007">
    <property type="entry name" value="LprI"/>
    <property type="match status" value="1"/>
</dbReference>
<name>A0A0F3IIQ4_9GAMM</name>
<dbReference type="EMBL" id="LAJX01000097">
    <property type="protein sequence ID" value="KJV06655.1"/>
    <property type="molecule type" value="Genomic_DNA"/>
</dbReference>
<evidence type="ECO:0000259" key="1">
    <source>
        <dbReference type="Pfam" id="PF07007"/>
    </source>
</evidence>
<evidence type="ECO:0000313" key="3">
    <source>
        <dbReference type="Proteomes" id="UP000033684"/>
    </source>
</evidence>
<evidence type="ECO:0000313" key="2">
    <source>
        <dbReference type="EMBL" id="KJV06655.1"/>
    </source>
</evidence>
<protein>
    <recommendedName>
        <fullName evidence="1">Lysozyme inhibitor LprI-like N-terminal domain-containing protein</fullName>
    </recommendedName>
</protein>
<sequence length="118" mass="13711">MILSTYSYSPVWSQSNLECNYSGTQSQMNVCAEREFLTSDLELNQIYNELISCLIEKKFKTLLTEQRTWLRARDSKCKKLANNEAKGGSMWPMLFNSCRATSTKARIEQLKKWKKQPA</sequence>
<comment type="caution">
    <text evidence="2">The sequence shown here is derived from an EMBL/GenBank/DDBJ whole genome shotgun (WGS) entry which is preliminary data.</text>
</comment>
<reference evidence="3" key="1">
    <citation type="submission" date="2015-03" db="EMBL/GenBank/DDBJ databases">
        <title>Draft genome sequence of a novel methanotroph (Sn10-6) isolated from flooded ricefield rhizosphere in India.</title>
        <authorList>
            <person name="Pandit P.S."/>
            <person name="Pore S.D."/>
            <person name="Arora P."/>
            <person name="Kapse N.G."/>
            <person name="Dhakephalkar P.K."/>
            <person name="Rahalkar M.C."/>
        </authorList>
    </citation>
    <scope>NUCLEOTIDE SEQUENCE [LARGE SCALE GENOMIC DNA]</scope>
    <source>
        <strain evidence="3">Sn10-6</strain>
    </source>
</reference>
<dbReference type="Proteomes" id="UP000033684">
    <property type="component" value="Unassembled WGS sequence"/>
</dbReference>
<reference evidence="2 3" key="2">
    <citation type="journal article" date="2016" name="Microb. Ecol.">
        <title>Genome Characteristics of a Novel Type I Methanotroph (Sn10-6) Isolated from a Flooded Indian Rice Field.</title>
        <authorList>
            <person name="Rahalkar M.C."/>
            <person name="Pandit P.S."/>
            <person name="Dhakephalkar P.K."/>
            <person name="Pore S."/>
            <person name="Arora P."/>
            <person name="Kapse N."/>
        </authorList>
    </citation>
    <scope>NUCLEOTIDE SEQUENCE [LARGE SCALE GENOMIC DNA]</scope>
    <source>
        <strain evidence="2 3">Sn10-6</strain>
    </source>
</reference>
<dbReference type="PANTHER" id="PTHR39176:SF1">
    <property type="entry name" value="PERIPLASMIC PROTEIN"/>
    <property type="match status" value="1"/>
</dbReference>
<keyword evidence="3" id="KW-1185">Reference proteome</keyword>
<dbReference type="InterPro" id="IPR009739">
    <property type="entry name" value="LprI-like_N"/>
</dbReference>
<gene>
    <name evidence="2" type="ORF">VZ94_09850</name>
</gene>
<dbReference type="PANTHER" id="PTHR39176">
    <property type="entry name" value="PERIPLASMIC PROTEIN-RELATED"/>
    <property type="match status" value="1"/>
</dbReference>
<feature type="domain" description="Lysozyme inhibitor LprI-like N-terminal" evidence="1">
    <location>
        <begin position="22"/>
        <end position="110"/>
    </location>
</feature>
<dbReference type="Gene3D" id="1.20.1270.180">
    <property type="match status" value="1"/>
</dbReference>
<dbReference type="AlphaFoldDB" id="A0A0F3IIQ4"/>
<accession>A0A0F3IIQ4</accession>
<proteinExistence type="predicted"/>